<dbReference type="InterPro" id="IPR011008">
    <property type="entry name" value="Dimeric_a/b-barrel"/>
</dbReference>
<dbReference type="PROSITE" id="PS51725">
    <property type="entry name" value="ABM"/>
    <property type="match status" value="1"/>
</dbReference>
<dbReference type="PANTHER" id="PTHR33336:SF3">
    <property type="entry name" value="ABM DOMAIN-CONTAINING PROTEIN"/>
    <property type="match status" value="1"/>
</dbReference>
<dbReference type="OrthoDB" id="287932at2"/>
<name>A0A1I6M1R8_9SPHN</name>
<dbReference type="Pfam" id="PF03992">
    <property type="entry name" value="ABM"/>
    <property type="match status" value="1"/>
</dbReference>
<evidence type="ECO:0000313" key="3">
    <source>
        <dbReference type="Proteomes" id="UP000198824"/>
    </source>
</evidence>
<feature type="domain" description="ABM" evidence="1">
    <location>
        <begin position="2"/>
        <end position="98"/>
    </location>
</feature>
<dbReference type="EMBL" id="FOZG01000003">
    <property type="protein sequence ID" value="SFS09656.1"/>
    <property type="molecule type" value="Genomic_DNA"/>
</dbReference>
<accession>A0A1I6M1R8</accession>
<keyword evidence="2" id="KW-0503">Monooxygenase</keyword>
<protein>
    <submittedName>
        <fullName evidence="2">Quinol monooxygenase YgiN</fullName>
    </submittedName>
</protein>
<dbReference type="Proteomes" id="UP000198824">
    <property type="component" value="Unassembled WGS sequence"/>
</dbReference>
<dbReference type="STRING" id="1166337.SAMN05192580_3310"/>
<dbReference type="SUPFAM" id="SSF54909">
    <property type="entry name" value="Dimeric alpha+beta barrel"/>
    <property type="match status" value="1"/>
</dbReference>
<dbReference type="InterPro" id="IPR007138">
    <property type="entry name" value="ABM_dom"/>
</dbReference>
<evidence type="ECO:0000259" key="1">
    <source>
        <dbReference type="PROSITE" id="PS51725"/>
    </source>
</evidence>
<keyword evidence="3" id="KW-1185">Reference proteome</keyword>
<dbReference type="Gene3D" id="3.30.70.100">
    <property type="match status" value="1"/>
</dbReference>
<gene>
    <name evidence="2" type="ORF">SAMN05192580_3310</name>
</gene>
<organism evidence="2 3">
    <name type="scientific">Sphingomonas jatrophae</name>
    <dbReference type="NCBI Taxonomy" id="1166337"/>
    <lineage>
        <taxon>Bacteria</taxon>
        <taxon>Pseudomonadati</taxon>
        <taxon>Pseudomonadota</taxon>
        <taxon>Alphaproteobacteria</taxon>
        <taxon>Sphingomonadales</taxon>
        <taxon>Sphingomonadaceae</taxon>
        <taxon>Sphingomonas</taxon>
    </lineage>
</organism>
<dbReference type="AlphaFoldDB" id="A0A1I6M1R8"/>
<dbReference type="InterPro" id="IPR050744">
    <property type="entry name" value="AI-2_Isomerase_LsrG"/>
</dbReference>
<dbReference type="PANTHER" id="PTHR33336">
    <property type="entry name" value="QUINOL MONOOXYGENASE YGIN-RELATED"/>
    <property type="match status" value="1"/>
</dbReference>
<evidence type="ECO:0000313" key="2">
    <source>
        <dbReference type="EMBL" id="SFS09656.1"/>
    </source>
</evidence>
<dbReference type="RefSeq" id="WP_093316186.1">
    <property type="nucleotide sequence ID" value="NZ_FOZG01000003.1"/>
</dbReference>
<keyword evidence="2" id="KW-0560">Oxidoreductase</keyword>
<proteinExistence type="predicted"/>
<reference evidence="2 3" key="1">
    <citation type="submission" date="2016-10" db="EMBL/GenBank/DDBJ databases">
        <authorList>
            <person name="de Groot N.N."/>
        </authorList>
    </citation>
    <scope>NUCLEOTIDE SEQUENCE [LARGE SCALE GENOMIC DNA]</scope>
    <source>
        <strain evidence="2 3">S5-249</strain>
    </source>
</reference>
<sequence length="99" mass="10858">MIILAGHIRTTPDQVEGLAQALRSLVPATLAEDGCLAYAFALDDREVGTVLVYERWRDQAALDAHLALPEVLGILTDWGDKVTIDVRKFDAANERSPLD</sequence>
<dbReference type="GO" id="GO:0004497">
    <property type="term" value="F:monooxygenase activity"/>
    <property type="evidence" value="ECO:0007669"/>
    <property type="project" value="UniProtKB-KW"/>
</dbReference>